<dbReference type="eggNOG" id="ENOG502RIX6">
    <property type="taxonomic scope" value="Eukaryota"/>
</dbReference>
<dbReference type="EMBL" id="CP003012">
    <property type="protein sequence ID" value="AEO68700.1"/>
    <property type="molecule type" value="Genomic_DNA"/>
</dbReference>
<feature type="compositionally biased region" description="Low complexity" evidence="1">
    <location>
        <begin position="32"/>
        <end position="42"/>
    </location>
</feature>
<dbReference type="GeneID" id="11524189"/>
<name>G2R9F9_THETT</name>
<dbReference type="AlphaFoldDB" id="G2R9F9"/>
<keyword evidence="4" id="KW-1185">Reference proteome</keyword>
<evidence type="ECO:0008006" key="5">
    <source>
        <dbReference type="Google" id="ProtNLM"/>
    </source>
</evidence>
<evidence type="ECO:0000313" key="4">
    <source>
        <dbReference type="Proteomes" id="UP000008181"/>
    </source>
</evidence>
<keyword evidence="2" id="KW-0732">Signal</keyword>
<accession>G2R9F9</accession>
<feature type="region of interest" description="Disordered" evidence="1">
    <location>
        <begin position="27"/>
        <end position="55"/>
    </location>
</feature>
<evidence type="ECO:0000256" key="1">
    <source>
        <dbReference type="SAM" id="MobiDB-lite"/>
    </source>
</evidence>
<feature type="chain" id="PRO_5003436333" description="Tautomerase cis-CaaD-like domain-containing protein" evidence="2">
    <location>
        <begin position="26"/>
        <end position="190"/>
    </location>
</feature>
<dbReference type="OrthoDB" id="4589877at2759"/>
<dbReference type="HOGENOM" id="CLU_089355_0_0_1"/>
<organism evidence="3 4">
    <name type="scientific">Thermothielavioides terrestris (strain ATCC 38088 / NRRL 8126)</name>
    <name type="common">Thielavia terrestris</name>
    <dbReference type="NCBI Taxonomy" id="578455"/>
    <lineage>
        <taxon>Eukaryota</taxon>
        <taxon>Fungi</taxon>
        <taxon>Dikarya</taxon>
        <taxon>Ascomycota</taxon>
        <taxon>Pezizomycotina</taxon>
        <taxon>Sordariomycetes</taxon>
        <taxon>Sordariomycetidae</taxon>
        <taxon>Sordariales</taxon>
        <taxon>Chaetomiaceae</taxon>
        <taxon>Thermothielavioides</taxon>
        <taxon>Thermothielavioides terrestris</taxon>
    </lineage>
</organism>
<dbReference type="Proteomes" id="UP000008181">
    <property type="component" value="Chromosome 4"/>
</dbReference>
<proteinExistence type="predicted"/>
<evidence type="ECO:0000256" key="2">
    <source>
        <dbReference type="SAM" id="SignalP"/>
    </source>
</evidence>
<sequence length="190" mass="21643">MKMLSLYRTTTLLIDLHFTLHWASPATEHHQPGTSQTPTQTPTHHEQQQQDSYHHRHLCTQKFPPTAFAAALITDPSDPSLFLASLDAACLARIRAATRHTMYAFDEPVHFEVERAFVFGGLEHAARLPMRGLTAAEVESQVELMRQRGLRDHVRVDMAVEIEAGKELRERGWDVARGPEGWRLRELFGE</sequence>
<dbReference type="RefSeq" id="XP_003655036.1">
    <property type="nucleotide sequence ID" value="XM_003654988.1"/>
</dbReference>
<evidence type="ECO:0000313" key="3">
    <source>
        <dbReference type="EMBL" id="AEO68700.1"/>
    </source>
</evidence>
<gene>
    <name evidence="3" type="ORF">THITE_2090214</name>
</gene>
<dbReference type="KEGG" id="ttt:THITE_2090214"/>
<protein>
    <recommendedName>
        <fullName evidence="5">Tautomerase cis-CaaD-like domain-containing protein</fullName>
    </recommendedName>
</protein>
<reference evidence="3 4" key="1">
    <citation type="journal article" date="2011" name="Nat. Biotechnol.">
        <title>Comparative genomic analysis of the thermophilic biomass-degrading fungi Myceliophthora thermophila and Thielavia terrestris.</title>
        <authorList>
            <person name="Berka R.M."/>
            <person name="Grigoriev I.V."/>
            <person name="Otillar R."/>
            <person name="Salamov A."/>
            <person name="Grimwood J."/>
            <person name="Reid I."/>
            <person name="Ishmael N."/>
            <person name="John T."/>
            <person name="Darmond C."/>
            <person name="Moisan M.-C."/>
            <person name="Henrissat B."/>
            <person name="Coutinho P.M."/>
            <person name="Lombard V."/>
            <person name="Natvig D.O."/>
            <person name="Lindquist E."/>
            <person name="Schmutz J."/>
            <person name="Lucas S."/>
            <person name="Harris P."/>
            <person name="Powlowski J."/>
            <person name="Bellemare A."/>
            <person name="Taylor D."/>
            <person name="Butler G."/>
            <person name="de Vries R.P."/>
            <person name="Allijn I.E."/>
            <person name="van den Brink J."/>
            <person name="Ushinsky S."/>
            <person name="Storms R."/>
            <person name="Powell A.J."/>
            <person name="Paulsen I.T."/>
            <person name="Elbourne L.D.H."/>
            <person name="Baker S.E."/>
            <person name="Magnuson J."/>
            <person name="LaBoissiere S."/>
            <person name="Clutterbuck A.J."/>
            <person name="Martinez D."/>
            <person name="Wogulis M."/>
            <person name="de Leon A.L."/>
            <person name="Rey M.W."/>
            <person name="Tsang A."/>
        </authorList>
    </citation>
    <scope>NUCLEOTIDE SEQUENCE [LARGE SCALE GENOMIC DNA]</scope>
    <source>
        <strain evidence="4">ATCC 38088 / NRRL 8126</strain>
    </source>
</reference>
<feature type="signal peptide" evidence="2">
    <location>
        <begin position="1"/>
        <end position="25"/>
    </location>
</feature>